<protein>
    <submittedName>
        <fullName evidence="2">Uncharacterized protein</fullName>
    </submittedName>
</protein>
<reference evidence="2 3" key="1">
    <citation type="submission" date="2018-06" db="EMBL/GenBank/DDBJ databases">
        <title>Complete Genomes of Monosporascus.</title>
        <authorList>
            <person name="Robinson A.J."/>
            <person name="Natvig D.O."/>
        </authorList>
    </citation>
    <scope>NUCLEOTIDE SEQUENCE [LARGE SCALE GENOMIC DNA]</scope>
    <source>
        <strain evidence="2 3">CBS 609.92</strain>
    </source>
</reference>
<evidence type="ECO:0000256" key="1">
    <source>
        <dbReference type="SAM" id="MobiDB-lite"/>
    </source>
</evidence>
<accession>A0ABY0H6G1</accession>
<organism evidence="2 3">
    <name type="scientific">Monosporascus cannonballus</name>
    <dbReference type="NCBI Taxonomy" id="155416"/>
    <lineage>
        <taxon>Eukaryota</taxon>
        <taxon>Fungi</taxon>
        <taxon>Dikarya</taxon>
        <taxon>Ascomycota</taxon>
        <taxon>Pezizomycotina</taxon>
        <taxon>Sordariomycetes</taxon>
        <taxon>Xylariomycetidae</taxon>
        <taxon>Xylariales</taxon>
        <taxon>Xylariales incertae sedis</taxon>
        <taxon>Monosporascus</taxon>
    </lineage>
</organism>
<sequence length="216" mass="23853">MFESSSSPSLPQLLTGSFWPIRLAPFIRRCRFRGPVCSGRPARPVPDGREQRIKSPRPPNRHLAVLDAPERLRVGGAGGSASAVREQHDVIGFENRRWRVRMNTVIRGGAGGIGLLQCGLEVGGKFPILDAHGRYKLFDGTVAISPLRSYEKFWAELSKEAALLKIFSLLGVKSVELKDKFSETIRQTKVPSSELLLTRETLLGAPIHPAKPQLPK</sequence>
<evidence type="ECO:0000313" key="2">
    <source>
        <dbReference type="EMBL" id="RYO83796.1"/>
    </source>
</evidence>
<proteinExistence type="predicted"/>
<dbReference type="Proteomes" id="UP000294003">
    <property type="component" value="Unassembled WGS sequence"/>
</dbReference>
<keyword evidence="3" id="KW-1185">Reference proteome</keyword>
<evidence type="ECO:0000313" key="3">
    <source>
        <dbReference type="Proteomes" id="UP000294003"/>
    </source>
</evidence>
<comment type="caution">
    <text evidence="2">The sequence shown here is derived from an EMBL/GenBank/DDBJ whole genome shotgun (WGS) entry which is preliminary data.</text>
</comment>
<name>A0ABY0H6G1_9PEZI</name>
<feature type="region of interest" description="Disordered" evidence="1">
    <location>
        <begin position="38"/>
        <end position="61"/>
    </location>
</feature>
<gene>
    <name evidence="2" type="ORF">DL762_005973</name>
</gene>
<dbReference type="EMBL" id="QJNS01000180">
    <property type="protein sequence ID" value="RYO83796.1"/>
    <property type="molecule type" value="Genomic_DNA"/>
</dbReference>